<protein>
    <submittedName>
        <fullName evidence="1">Uncharacterized protein</fullName>
    </submittedName>
</protein>
<comment type="caution">
    <text evidence="1">The sequence shown here is derived from an EMBL/GenBank/DDBJ whole genome shotgun (WGS) entry which is preliminary data.</text>
</comment>
<organism evidence="1">
    <name type="scientific">marine sediment metagenome</name>
    <dbReference type="NCBI Taxonomy" id="412755"/>
    <lineage>
        <taxon>unclassified sequences</taxon>
        <taxon>metagenomes</taxon>
        <taxon>ecological metagenomes</taxon>
    </lineage>
</organism>
<sequence>MLRICAWCEKKLGEKSPLDCELITWSICPDCLVEVRASTEVTEQEKEELYQVWAKP</sequence>
<evidence type="ECO:0000313" key="1">
    <source>
        <dbReference type="EMBL" id="KKM77755.1"/>
    </source>
</evidence>
<proteinExistence type="predicted"/>
<gene>
    <name evidence="1" type="ORF">LCGC14_1366770</name>
</gene>
<accession>A0A0F9MLN6</accession>
<dbReference type="AlphaFoldDB" id="A0A0F9MLN6"/>
<dbReference type="EMBL" id="LAZR01008595">
    <property type="protein sequence ID" value="KKM77755.1"/>
    <property type="molecule type" value="Genomic_DNA"/>
</dbReference>
<name>A0A0F9MLN6_9ZZZZ</name>
<reference evidence="1" key="1">
    <citation type="journal article" date="2015" name="Nature">
        <title>Complex archaea that bridge the gap between prokaryotes and eukaryotes.</title>
        <authorList>
            <person name="Spang A."/>
            <person name="Saw J.H."/>
            <person name="Jorgensen S.L."/>
            <person name="Zaremba-Niedzwiedzka K."/>
            <person name="Martijn J."/>
            <person name="Lind A.E."/>
            <person name="van Eijk R."/>
            <person name="Schleper C."/>
            <person name="Guy L."/>
            <person name="Ettema T.J."/>
        </authorList>
    </citation>
    <scope>NUCLEOTIDE SEQUENCE</scope>
</reference>